<proteinExistence type="predicted"/>
<accession>A0A9N9D2P3</accession>
<dbReference type="AlphaFoldDB" id="A0A9N9D2P3"/>
<name>A0A9N9D2P3_FUNMO</name>
<dbReference type="EMBL" id="CAJVPP010003117">
    <property type="protein sequence ID" value="CAG8621038.1"/>
    <property type="molecule type" value="Genomic_DNA"/>
</dbReference>
<sequence>MNFKENSVFVTEIFLAKNANKNDYYFKQDINNTLVKLANKGELNRCKIPKVQSIKGWISRYSRQASENYGEVSESNKRLKV</sequence>
<keyword evidence="2" id="KW-1185">Reference proteome</keyword>
<dbReference type="Proteomes" id="UP000789375">
    <property type="component" value="Unassembled WGS sequence"/>
</dbReference>
<reference evidence="1" key="1">
    <citation type="submission" date="2021-06" db="EMBL/GenBank/DDBJ databases">
        <authorList>
            <person name="Kallberg Y."/>
            <person name="Tangrot J."/>
            <person name="Rosling A."/>
        </authorList>
    </citation>
    <scope>NUCLEOTIDE SEQUENCE</scope>
    <source>
        <strain evidence="1">87-6 pot B 2015</strain>
    </source>
</reference>
<protein>
    <submittedName>
        <fullName evidence="1">5467_t:CDS:1</fullName>
    </submittedName>
</protein>
<organism evidence="1 2">
    <name type="scientific">Funneliformis mosseae</name>
    <name type="common">Endomycorrhizal fungus</name>
    <name type="synonym">Glomus mosseae</name>
    <dbReference type="NCBI Taxonomy" id="27381"/>
    <lineage>
        <taxon>Eukaryota</taxon>
        <taxon>Fungi</taxon>
        <taxon>Fungi incertae sedis</taxon>
        <taxon>Mucoromycota</taxon>
        <taxon>Glomeromycotina</taxon>
        <taxon>Glomeromycetes</taxon>
        <taxon>Glomerales</taxon>
        <taxon>Glomeraceae</taxon>
        <taxon>Funneliformis</taxon>
    </lineage>
</organism>
<comment type="caution">
    <text evidence="1">The sequence shown here is derived from an EMBL/GenBank/DDBJ whole genome shotgun (WGS) entry which is preliminary data.</text>
</comment>
<evidence type="ECO:0000313" key="2">
    <source>
        <dbReference type="Proteomes" id="UP000789375"/>
    </source>
</evidence>
<evidence type="ECO:0000313" key="1">
    <source>
        <dbReference type="EMBL" id="CAG8621038.1"/>
    </source>
</evidence>
<gene>
    <name evidence="1" type="ORF">FMOSSE_LOCUS9985</name>
</gene>